<proteinExistence type="inferred from homology"/>
<gene>
    <name evidence="13" type="ORF">HYFRA_00000681</name>
</gene>
<organism evidence="13 14">
    <name type="scientific">Hymenoscyphus fraxineus</name>
    <dbReference type="NCBI Taxonomy" id="746836"/>
    <lineage>
        <taxon>Eukaryota</taxon>
        <taxon>Fungi</taxon>
        <taxon>Dikarya</taxon>
        <taxon>Ascomycota</taxon>
        <taxon>Pezizomycotina</taxon>
        <taxon>Leotiomycetes</taxon>
        <taxon>Helotiales</taxon>
        <taxon>Helotiaceae</taxon>
        <taxon>Hymenoscyphus</taxon>
    </lineage>
</organism>
<evidence type="ECO:0000256" key="2">
    <source>
        <dbReference type="ARBA" id="ARBA00022454"/>
    </source>
</evidence>
<dbReference type="GO" id="GO:0005634">
    <property type="term" value="C:nucleus"/>
    <property type="evidence" value="ECO:0007669"/>
    <property type="project" value="UniProtKB-SubCell"/>
</dbReference>
<keyword evidence="14" id="KW-1185">Reference proteome</keyword>
<keyword evidence="6 10" id="KW-0175">Coiled coil</keyword>
<dbReference type="EMBL" id="CAJVRL010000081">
    <property type="protein sequence ID" value="CAG8958325.1"/>
    <property type="molecule type" value="Genomic_DNA"/>
</dbReference>
<evidence type="ECO:0000256" key="11">
    <source>
        <dbReference type="SAM" id="MobiDB-lite"/>
    </source>
</evidence>
<evidence type="ECO:0000256" key="8">
    <source>
        <dbReference type="ARBA" id="ARBA00023328"/>
    </source>
</evidence>
<evidence type="ECO:0000256" key="3">
    <source>
        <dbReference type="ARBA" id="ARBA00022618"/>
    </source>
</evidence>
<evidence type="ECO:0000313" key="13">
    <source>
        <dbReference type="EMBL" id="CAG8958325.1"/>
    </source>
</evidence>
<feature type="compositionally biased region" description="Polar residues" evidence="11">
    <location>
        <begin position="1"/>
        <end position="17"/>
    </location>
</feature>
<keyword evidence="8 9" id="KW-0137">Centromere</keyword>
<reference evidence="13" key="1">
    <citation type="submission" date="2021-07" db="EMBL/GenBank/DDBJ databases">
        <authorList>
            <person name="Durling M."/>
        </authorList>
    </citation>
    <scope>NUCLEOTIDE SEQUENCE</scope>
</reference>
<evidence type="ECO:0000256" key="5">
    <source>
        <dbReference type="ARBA" id="ARBA00022838"/>
    </source>
</evidence>
<sequence length="261" mass="30228">MSLMMSSSFDPSQSTTMRPPLSSADAPSMADTLPSINFGFDELRDRMAKFTVRFDNFIEQGRKRVLEERNQFRMNVAELKEDQRMKKKDIEIMTSKTNNHQQTLAKEAAEKNEMQAAIASLAAQKDAQLSTKEALKQQIADTQKQIDARVAAQRAHAQYLETQSRFNVPELDAWQQTLCMTIEGAGQDDKLKFVFTHIDDRDWTREAFFELDLSKRDYEITYCKPKLEKERIERVVDELNESRQLGPLLKSMRELFVEAMK</sequence>
<feature type="region of interest" description="Disordered" evidence="11">
    <location>
        <begin position="1"/>
        <end position="29"/>
    </location>
</feature>
<comment type="subunit">
    <text evidence="9">Component of the NDC80 complex.</text>
</comment>
<dbReference type="PANTHER" id="PTHR14281:SF0">
    <property type="entry name" value="KINETOCHORE PROTEIN SPC25"/>
    <property type="match status" value="1"/>
</dbReference>
<evidence type="ECO:0000256" key="10">
    <source>
        <dbReference type="SAM" id="Coils"/>
    </source>
</evidence>
<comment type="function">
    <text evidence="9">Acts as a component of the essential kinetochore-associated NDC80 complex, which is required for chromosome segregation and spindle checkpoint activity.</text>
</comment>
<keyword evidence="5 9" id="KW-0995">Kinetochore</keyword>
<comment type="similarity">
    <text evidence="1 9">Belongs to the SPC25 family.</text>
</comment>
<accession>A0A9N9PWI0</accession>
<dbReference type="PANTHER" id="PTHR14281">
    <property type="entry name" value="KINETOCHORE PROTEIN SPC25-RELATED"/>
    <property type="match status" value="1"/>
</dbReference>
<dbReference type="Gene3D" id="3.30.457.50">
    <property type="entry name" value="Chromosome segregation protein Spc25"/>
    <property type="match status" value="1"/>
</dbReference>
<dbReference type="GO" id="GO:0051301">
    <property type="term" value="P:cell division"/>
    <property type="evidence" value="ECO:0007669"/>
    <property type="project" value="UniProtKB-UniRule"/>
</dbReference>
<comment type="subcellular location">
    <subcellularLocation>
        <location evidence="9">Nucleus</location>
    </subcellularLocation>
    <subcellularLocation>
        <location evidence="9">Chromosome</location>
        <location evidence="9">Centromere</location>
        <location evidence="9">Kinetochore</location>
    </subcellularLocation>
</comment>
<evidence type="ECO:0000259" key="12">
    <source>
        <dbReference type="Pfam" id="PF08234"/>
    </source>
</evidence>
<dbReference type="InterPro" id="IPR045143">
    <property type="entry name" value="Spc25"/>
</dbReference>
<dbReference type="CDD" id="cd23784">
    <property type="entry name" value="RWD_Spc25"/>
    <property type="match status" value="1"/>
</dbReference>
<keyword evidence="4 9" id="KW-0498">Mitosis</keyword>
<dbReference type="GO" id="GO:0007059">
    <property type="term" value="P:chromosome segregation"/>
    <property type="evidence" value="ECO:0007669"/>
    <property type="project" value="InterPro"/>
</dbReference>
<dbReference type="InterPro" id="IPR013255">
    <property type="entry name" value="Spc25_C"/>
</dbReference>
<keyword evidence="9" id="KW-0539">Nucleus</keyword>
<dbReference type="Proteomes" id="UP000696280">
    <property type="component" value="Unassembled WGS sequence"/>
</dbReference>
<evidence type="ECO:0000256" key="1">
    <source>
        <dbReference type="ARBA" id="ARBA00006379"/>
    </source>
</evidence>
<dbReference type="FunFam" id="3.30.457.50:FF:000001">
    <property type="entry name" value="Probable kinetochore protein spc25"/>
    <property type="match status" value="1"/>
</dbReference>
<feature type="domain" description="Chromosome segregation protein Spc25 C-terminal" evidence="12">
    <location>
        <begin position="186"/>
        <end position="257"/>
    </location>
</feature>
<evidence type="ECO:0000256" key="4">
    <source>
        <dbReference type="ARBA" id="ARBA00022776"/>
    </source>
</evidence>
<evidence type="ECO:0000256" key="9">
    <source>
        <dbReference type="RuleBase" id="RU367150"/>
    </source>
</evidence>
<evidence type="ECO:0000256" key="7">
    <source>
        <dbReference type="ARBA" id="ARBA00023306"/>
    </source>
</evidence>
<protein>
    <recommendedName>
        <fullName evidence="9">Kinetochore protein SPC25</fullName>
    </recommendedName>
</protein>
<name>A0A9N9PWI0_9HELO</name>
<feature type="coiled-coil region" evidence="10">
    <location>
        <begin position="62"/>
        <end position="145"/>
    </location>
</feature>
<dbReference type="Pfam" id="PF08234">
    <property type="entry name" value="Spindle_Spc25"/>
    <property type="match status" value="1"/>
</dbReference>
<dbReference type="AlphaFoldDB" id="A0A9N9PWI0"/>
<dbReference type="OrthoDB" id="4056921at2759"/>
<dbReference type="GO" id="GO:0031262">
    <property type="term" value="C:Ndc80 complex"/>
    <property type="evidence" value="ECO:0007669"/>
    <property type="project" value="InterPro"/>
</dbReference>
<evidence type="ECO:0000313" key="14">
    <source>
        <dbReference type="Proteomes" id="UP000696280"/>
    </source>
</evidence>
<comment type="caution">
    <text evidence="13">The sequence shown here is derived from an EMBL/GenBank/DDBJ whole genome shotgun (WGS) entry which is preliminary data.</text>
</comment>
<keyword evidence="3 9" id="KW-0132">Cell division</keyword>
<evidence type="ECO:0000256" key="6">
    <source>
        <dbReference type="ARBA" id="ARBA00023054"/>
    </source>
</evidence>
<keyword evidence="2 9" id="KW-0158">Chromosome</keyword>
<keyword evidence="7 9" id="KW-0131">Cell cycle</keyword>